<gene>
    <name evidence="1" type="ORF">ACFSR3_07790</name>
</gene>
<organism evidence="1 2">
    <name type="scientific">Flavobacterium suzhouense</name>
    <dbReference type="NCBI Taxonomy" id="1529638"/>
    <lineage>
        <taxon>Bacteria</taxon>
        <taxon>Pseudomonadati</taxon>
        <taxon>Bacteroidota</taxon>
        <taxon>Flavobacteriia</taxon>
        <taxon>Flavobacteriales</taxon>
        <taxon>Flavobacteriaceae</taxon>
        <taxon>Flavobacterium</taxon>
    </lineage>
</organism>
<proteinExistence type="predicted"/>
<evidence type="ECO:0000313" key="1">
    <source>
        <dbReference type="EMBL" id="MFD2601953.1"/>
    </source>
</evidence>
<sequence length="219" mass="24788">MKKIIIMAVCYCLISCGGIRSNPVKSYPYSNDLLITDKIYVKEIGNPLIEKTSGYQSKSILITKGSRIINSRSKIEPGDVYALKGDSEKYDFYYSITTGSTRGIAIPKDGSKPKYFYALSGTTSLTLETIKEDIEYKAQTTPDASKDYFKQEFIFSGRFGNEARFTYREYINGLARNSFSQDLQYDLSQDNVVGFKGLRIEVIKANNTSIEYKILKTFD</sequence>
<protein>
    <recommendedName>
        <fullName evidence="3">Lipoprotein</fullName>
    </recommendedName>
</protein>
<comment type="caution">
    <text evidence="1">The sequence shown here is derived from an EMBL/GenBank/DDBJ whole genome shotgun (WGS) entry which is preliminary data.</text>
</comment>
<dbReference type="Proteomes" id="UP001597480">
    <property type="component" value="Unassembled WGS sequence"/>
</dbReference>
<keyword evidence="2" id="KW-1185">Reference proteome</keyword>
<evidence type="ECO:0008006" key="3">
    <source>
        <dbReference type="Google" id="ProtNLM"/>
    </source>
</evidence>
<reference evidence="2" key="1">
    <citation type="journal article" date="2019" name="Int. J. Syst. Evol. Microbiol.">
        <title>The Global Catalogue of Microorganisms (GCM) 10K type strain sequencing project: providing services to taxonomists for standard genome sequencing and annotation.</title>
        <authorList>
            <consortium name="The Broad Institute Genomics Platform"/>
            <consortium name="The Broad Institute Genome Sequencing Center for Infectious Disease"/>
            <person name="Wu L."/>
            <person name="Ma J."/>
        </authorList>
    </citation>
    <scope>NUCLEOTIDE SEQUENCE [LARGE SCALE GENOMIC DNA]</scope>
    <source>
        <strain evidence="2">KCTC 42107</strain>
    </source>
</reference>
<accession>A0ABW5NTA7</accession>
<dbReference type="EMBL" id="JBHUMD010000007">
    <property type="protein sequence ID" value="MFD2601953.1"/>
    <property type="molecule type" value="Genomic_DNA"/>
</dbReference>
<dbReference type="RefSeq" id="WP_379820457.1">
    <property type="nucleotide sequence ID" value="NZ_JBHUMD010000007.1"/>
</dbReference>
<name>A0ABW5NTA7_9FLAO</name>
<evidence type="ECO:0000313" key="2">
    <source>
        <dbReference type="Proteomes" id="UP001597480"/>
    </source>
</evidence>